<dbReference type="EMBL" id="BMMP01000001">
    <property type="protein sequence ID" value="GGO42880.1"/>
    <property type="molecule type" value="Genomic_DNA"/>
</dbReference>
<reference evidence="4" key="1">
    <citation type="journal article" date="2019" name="Int. J. Syst. Evol. Microbiol.">
        <title>The Global Catalogue of Microorganisms (GCM) 10K type strain sequencing project: providing services to taxonomists for standard genome sequencing and annotation.</title>
        <authorList>
            <consortium name="The Broad Institute Genomics Platform"/>
            <consortium name="The Broad Institute Genome Sequencing Center for Infectious Disease"/>
            <person name="Wu L."/>
            <person name="Ma J."/>
        </authorList>
    </citation>
    <scope>NUCLEOTIDE SEQUENCE [LARGE SCALE GENOMIC DNA]</scope>
    <source>
        <strain evidence="4">CGMCC 4.7178</strain>
    </source>
</reference>
<protein>
    <recommendedName>
        <fullName evidence="5">Secreted protein</fullName>
    </recommendedName>
</protein>
<evidence type="ECO:0000313" key="3">
    <source>
        <dbReference type="EMBL" id="GGO42880.1"/>
    </source>
</evidence>
<comment type="caution">
    <text evidence="3">The sequence shown here is derived from an EMBL/GenBank/DDBJ whole genome shotgun (WGS) entry which is preliminary data.</text>
</comment>
<keyword evidence="2" id="KW-0812">Transmembrane</keyword>
<accession>A0ABQ2LT27</accession>
<name>A0ABQ2LT27_9ACTN</name>
<evidence type="ECO:0008006" key="5">
    <source>
        <dbReference type="Google" id="ProtNLM"/>
    </source>
</evidence>
<feature type="transmembrane region" description="Helical" evidence="2">
    <location>
        <begin position="205"/>
        <end position="228"/>
    </location>
</feature>
<feature type="region of interest" description="Disordered" evidence="1">
    <location>
        <begin position="132"/>
        <end position="155"/>
    </location>
</feature>
<keyword evidence="2" id="KW-1133">Transmembrane helix</keyword>
<proteinExistence type="predicted"/>
<dbReference type="RefSeq" id="WP_189035329.1">
    <property type="nucleotide sequence ID" value="NZ_BMMP01000001.1"/>
</dbReference>
<evidence type="ECO:0000256" key="1">
    <source>
        <dbReference type="SAM" id="MobiDB-lite"/>
    </source>
</evidence>
<organism evidence="3 4">
    <name type="scientific">Streptomyces daqingensis</name>
    <dbReference type="NCBI Taxonomy" id="1472640"/>
    <lineage>
        <taxon>Bacteria</taxon>
        <taxon>Bacillati</taxon>
        <taxon>Actinomycetota</taxon>
        <taxon>Actinomycetes</taxon>
        <taxon>Kitasatosporales</taxon>
        <taxon>Streptomycetaceae</taxon>
        <taxon>Streptomyces</taxon>
    </lineage>
</organism>
<evidence type="ECO:0000256" key="2">
    <source>
        <dbReference type="SAM" id="Phobius"/>
    </source>
</evidence>
<keyword evidence="4" id="KW-1185">Reference proteome</keyword>
<dbReference type="Proteomes" id="UP000631535">
    <property type="component" value="Unassembled WGS sequence"/>
</dbReference>
<sequence length="240" mass="24947">MTDMDAGLSTRAADTDTTSGGWTAGRISAVVIGGVLSLVALTLAGLGATALAMGAQNDGYIDLGTDRYAHQTDTYAMTSDAWRADKDMGGLFEDLRITFTPKDESTPVFVGIAEKADASRYLKSVEHVTIHDSKPQGDTASKHSGGKPSTMPEQSDAWVAKAAGKGAQTVDWNVKSGEVQAVAMRSDGASGLSGHVNVAAKVAGLTWMGTVLLAAGLVLLAGSVIWLIRKPVRRARGRTA</sequence>
<evidence type="ECO:0000313" key="4">
    <source>
        <dbReference type="Proteomes" id="UP000631535"/>
    </source>
</evidence>
<keyword evidence="2" id="KW-0472">Membrane</keyword>
<gene>
    <name evidence="3" type="ORF">GCM10012287_04790</name>
</gene>